<dbReference type="RefSeq" id="WP_062246236.1">
    <property type="nucleotide sequence ID" value="NZ_JBPJFL010000003.1"/>
</dbReference>
<dbReference type="Proteomes" id="UP000054375">
    <property type="component" value="Unassembled WGS sequence"/>
</dbReference>
<accession>A0A101RPE4</accession>
<name>A0A101RPE4_9ACTN</name>
<protein>
    <recommendedName>
        <fullName evidence="3">Peptidase inhibitor family I36</fullName>
    </recommendedName>
</protein>
<evidence type="ECO:0008006" key="3">
    <source>
        <dbReference type="Google" id="ProtNLM"/>
    </source>
</evidence>
<sequence length="126" mass="13705">MRNDIRLTTAFTLADAASAMLNMGTAEAKPAADSWGTCPAVAVCVFPEGVDAGTTQTSPTNTYWSYGPHNLSGQYGYHWVYNNHTGGAQAYLCTSYNGRDCYFDMKPGVAYWTDLTPVNSIDLSRQ</sequence>
<evidence type="ECO:0000313" key="1">
    <source>
        <dbReference type="EMBL" id="KUN59283.1"/>
    </source>
</evidence>
<proteinExistence type="predicted"/>
<keyword evidence="2" id="KW-1185">Reference proteome</keyword>
<comment type="caution">
    <text evidence="1">The sequence shown here is derived from an EMBL/GenBank/DDBJ whole genome shotgun (WGS) entry which is preliminary data.</text>
</comment>
<evidence type="ECO:0000313" key="2">
    <source>
        <dbReference type="Proteomes" id="UP000054375"/>
    </source>
</evidence>
<dbReference type="EMBL" id="LMWV01000037">
    <property type="protein sequence ID" value="KUN59283.1"/>
    <property type="molecule type" value="Genomic_DNA"/>
</dbReference>
<dbReference type="AlphaFoldDB" id="A0A101RPE4"/>
<gene>
    <name evidence="1" type="ORF">AQJ54_40225</name>
</gene>
<organism evidence="1 2">
    <name type="scientific">Streptomyces griseorubiginosus</name>
    <dbReference type="NCBI Taxonomy" id="67304"/>
    <lineage>
        <taxon>Bacteria</taxon>
        <taxon>Bacillati</taxon>
        <taxon>Actinomycetota</taxon>
        <taxon>Actinomycetes</taxon>
        <taxon>Kitasatosporales</taxon>
        <taxon>Streptomycetaceae</taxon>
        <taxon>Streptomyces</taxon>
    </lineage>
</organism>
<reference evidence="1 2" key="1">
    <citation type="submission" date="2015-10" db="EMBL/GenBank/DDBJ databases">
        <title>Draft genome sequence of Streptomyces griseorubiginosus DSM 40469, type strain for the species Streptomyces griseorubiginosus.</title>
        <authorList>
            <person name="Ruckert C."/>
            <person name="Winkler A."/>
            <person name="Kalinowski J."/>
            <person name="Kampfer P."/>
            <person name="Glaeser S."/>
        </authorList>
    </citation>
    <scope>NUCLEOTIDE SEQUENCE [LARGE SCALE GENOMIC DNA]</scope>
    <source>
        <strain evidence="1 2">DSM 40469</strain>
    </source>
</reference>